<dbReference type="KEGG" id="dol:Dole_1685"/>
<reference evidence="5 6" key="1">
    <citation type="submission" date="2007-10" db="EMBL/GenBank/DDBJ databases">
        <title>Complete sequence of Desulfococcus oleovorans Hxd3.</title>
        <authorList>
            <consortium name="US DOE Joint Genome Institute"/>
            <person name="Copeland A."/>
            <person name="Lucas S."/>
            <person name="Lapidus A."/>
            <person name="Barry K."/>
            <person name="Glavina del Rio T."/>
            <person name="Dalin E."/>
            <person name="Tice H."/>
            <person name="Pitluck S."/>
            <person name="Kiss H."/>
            <person name="Brettin T."/>
            <person name="Bruce D."/>
            <person name="Detter J.C."/>
            <person name="Han C."/>
            <person name="Schmutz J."/>
            <person name="Larimer F."/>
            <person name="Land M."/>
            <person name="Hauser L."/>
            <person name="Kyrpides N."/>
            <person name="Kim E."/>
            <person name="Wawrik B."/>
            <person name="Richardson P."/>
        </authorList>
    </citation>
    <scope>NUCLEOTIDE SEQUENCE [LARGE SCALE GENOMIC DNA]</scope>
    <source>
        <strain evidence="6">DSM 6200 / JCM 39069 / Hxd3</strain>
    </source>
</reference>
<dbReference type="EMBL" id="CP000859">
    <property type="protein sequence ID" value="ABW67489.1"/>
    <property type="molecule type" value="Genomic_DNA"/>
</dbReference>
<proteinExistence type="inferred from homology"/>
<evidence type="ECO:0000256" key="4">
    <source>
        <dbReference type="ARBA" id="ARBA00023014"/>
    </source>
</evidence>
<name>A9A0I9_DESOH</name>
<dbReference type="PANTHER" id="PTHR30548">
    <property type="entry name" value="2-HYDROXYGLUTARYL-COA DEHYDRATASE, D-COMPONENT-RELATED"/>
    <property type="match status" value="1"/>
</dbReference>
<evidence type="ECO:0000256" key="1">
    <source>
        <dbReference type="ARBA" id="ARBA00005806"/>
    </source>
</evidence>
<dbReference type="STRING" id="96561.Dole_1685"/>
<dbReference type="eggNOG" id="COG1775">
    <property type="taxonomic scope" value="Bacteria"/>
</dbReference>
<dbReference type="Gene3D" id="3.40.50.11890">
    <property type="match status" value="1"/>
</dbReference>
<keyword evidence="2" id="KW-0479">Metal-binding</keyword>
<protein>
    <submittedName>
        <fullName evidence="5">2-hydroxyglutaryl-CoA dehydratase D-component</fullName>
    </submittedName>
</protein>
<keyword evidence="6" id="KW-1185">Reference proteome</keyword>
<dbReference type="PANTHER" id="PTHR30548:SF4">
    <property type="entry name" value="SUBUNIT OF OXYGEN-SENSITIVE 2-HYDROXYISOCAPROYL-COA DEHYDRATASE"/>
    <property type="match status" value="1"/>
</dbReference>
<dbReference type="InterPro" id="IPR010327">
    <property type="entry name" value="FldB/FldC_alpha/beta"/>
</dbReference>
<dbReference type="AlphaFoldDB" id="A9A0I9"/>
<keyword evidence="3" id="KW-0408">Iron</keyword>
<evidence type="ECO:0000313" key="6">
    <source>
        <dbReference type="Proteomes" id="UP000008561"/>
    </source>
</evidence>
<organism evidence="5 6">
    <name type="scientific">Desulfosudis oleivorans (strain DSM 6200 / JCM 39069 / Hxd3)</name>
    <name type="common">Desulfococcus oleovorans</name>
    <dbReference type="NCBI Taxonomy" id="96561"/>
    <lineage>
        <taxon>Bacteria</taxon>
        <taxon>Pseudomonadati</taxon>
        <taxon>Thermodesulfobacteriota</taxon>
        <taxon>Desulfobacteria</taxon>
        <taxon>Desulfobacterales</taxon>
        <taxon>Desulfosudaceae</taxon>
        <taxon>Desulfosudis</taxon>
    </lineage>
</organism>
<keyword evidence="4" id="KW-0411">Iron-sulfur</keyword>
<dbReference type="HOGENOM" id="CLU_049730_0_0_7"/>
<dbReference type="GO" id="GO:0051536">
    <property type="term" value="F:iron-sulfur cluster binding"/>
    <property type="evidence" value="ECO:0007669"/>
    <property type="project" value="UniProtKB-KW"/>
</dbReference>
<evidence type="ECO:0000256" key="3">
    <source>
        <dbReference type="ARBA" id="ARBA00023004"/>
    </source>
</evidence>
<dbReference type="Pfam" id="PF06050">
    <property type="entry name" value="HGD-D"/>
    <property type="match status" value="1"/>
</dbReference>
<sequence>MNAEKPNPPATDESAPLRVDTLPHAKALRWPMTWYFLTGKLYSLLPWKKTAWTCAGFPIELLLGLDIFPLHPENMATVAAAQKQSRRLIEHAESMGYSRDLCSYCKTNIGAVDTQAPLKHGGIARPDIITCTNTICDTHWKWFQVQAEKLDVPLFVFDCPKIVSGTDERTIEGYVTYLVEQFYEFFDFVKKHTGKEPNIDRMVRAAEKSEQLSVLWRDIYEYRKRVPTPYSMAETSASFFPLVVMPGARSGIKFFEKILTDIRQRAEQGKGTLTGKERYRLMFEGIPFWYRMRFMYDLARYGAVVVYEPYTFSFAPPKPVSMGYAETLRHVARAMMDVPYTYNLEKRISYFKQAIQEYRIDGVILHENLSCRPSSTGMIDLKNAIQQECDIPVLIIQCDMNDPRAFSEEQIKTRVEGFIELMDK</sequence>
<evidence type="ECO:0000313" key="5">
    <source>
        <dbReference type="EMBL" id="ABW67489.1"/>
    </source>
</evidence>
<dbReference type="GO" id="GO:0046872">
    <property type="term" value="F:metal ion binding"/>
    <property type="evidence" value="ECO:0007669"/>
    <property type="project" value="UniProtKB-KW"/>
</dbReference>
<accession>A9A0I9</accession>
<dbReference type="OrthoDB" id="9810278at2"/>
<comment type="similarity">
    <text evidence="1">Belongs to the FldB/FldC dehydratase alpha/beta subunit family.</text>
</comment>
<evidence type="ECO:0000256" key="2">
    <source>
        <dbReference type="ARBA" id="ARBA00022723"/>
    </source>
</evidence>
<dbReference type="RefSeq" id="WP_012175105.1">
    <property type="nucleotide sequence ID" value="NC_009943.1"/>
</dbReference>
<gene>
    <name evidence="5" type="ordered locus">Dole_1685</name>
</gene>
<dbReference type="Proteomes" id="UP000008561">
    <property type="component" value="Chromosome"/>
</dbReference>
<dbReference type="Gene3D" id="3.40.50.11900">
    <property type="match status" value="1"/>
</dbReference>